<dbReference type="GO" id="GO:0015293">
    <property type="term" value="F:symporter activity"/>
    <property type="evidence" value="ECO:0007669"/>
    <property type="project" value="UniProtKB-UniRule"/>
</dbReference>
<comment type="subcellular location">
    <subcellularLocation>
        <location evidence="1">Cell membrane</location>
        <topology evidence="1">Multi-pass membrane protein</topology>
    </subcellularLocation>
    <subcellularLocation>
        <location evidence="7">Membrane</location>
        <topology evidence="7">Multi-pass membrane protein</topology>
    </subcellularLocation>
</comment>
<dbReference type="AlphaFoldDB" id="A0A0W8DVK7"/>
<feature type="transmembrane region" description="Helical" evidence="7">
    <location>
        <begin position="243"/>
        <end position="264"/>
    </location>
</feature>
<evidence type="ECO:0000256" key="8">
    <source>
        <dbReference type="SAM" id="MobiDB-lite"/>
    </source>
</evidence>
<dbReference type="Proteomes" id="UP000052943">
    <property type="component" value="Unassembled WGS sequence"/>
</dbReference>
<sequence length="498" mass="54211">MGQRSGASDFATSVNDPHTLRSFSNFPPRPHSTNQSKHVMAINDNYEAMDPPTPQKKSFARKMFTSLTFWIIVGMIIGIILGEFAPTFSEKAAPMKNIFLRTIQFIVFPLVFSSLVIGIADQKDMKQLGRLALKSIIYFEVITTIALIIGLLAVNIVKPGKVGITEGADYDSDSSSSFTFETWIEHLTPKTWGEMMGGSGSSELLQVLVAAVLTGVATSKLSDGHKYLIINFSRAVLEMMFKFVDIIIWTAPIGVCFAIADAIGSNGLSALGSLGALVGTVYVTIFIFIVVVFGAVCFMFKINPIEFLVAMKEPLIIAYTTATSEAALPKVFDALEKYGVATHISGFVVPFGYSFNLDGSTLYLSLAAVFCAQAAGVHKSVGEQIVMVLMLMISSKGVAGVRSASIIVLASTLDQFDIPSWPVALILGVDWIMDMLRTLTNVMGNCLASVVMAKMENEFRTEEWERERRMLHGEDKVSVIEGKMSYVSAVSGLEEGRN</sequence>
<protein>
    <recommendedName>
        <fullName evidence="7">Amino acid transporter</fullName>
    </recommendedName>
</protein>
<dbReference type="STRING" id="4790.A0A0W8DVK7"/>
<feature type="transmembrane region" description="Helical" evidence="7">
    <location>
        <begin position="67"/>
        <end position="86"/>
    </location>
</feature>
<keyword evidence="6 7" id="KW-0472">Membrane</keyword>
<evidence type="ECO:0000256" key="2">
    <source>
        <dbReference type="ARBA" id="ARBA00022448"/>
    </source>
</evidence>
<comment type="similarity">
    <text evidence="7">Belongs to the dicarboxylate/amino acid:cation symporter (DAACS) (TC 2.A.23) family.</text>
</comment>
<keyword evidence="4 7" id="KW-0812">Transmembrane</keyword>
<name>A0A0W8DVK7_PHYNI</name>
<dbReference type="SUPFAM" id="SSF118215">
    <property type="entry name" value="Proton glutamate symport protein"/>
    <property type="match status" value="1"/>
</dbReference>
<evidence type="ECO:0000256" key="7">
    <source>
        <dbReference type="RuleBase" id="RU361216"/>
    </source>
</evidence>
<evidence type="ECO:0000313" key="9">
    <source>
        <dbReference type="EMBL" id="KUG00456.1"/>
    </source>
</evidence>
<dbReference type="PANTHER" id="PTHR42865:SF7">
    <property type="entry name" value="PROTON_GLUTAMATE-ASPARTATE SYMPORTER"/>
    <property type="match status" value="1"/>
</dbReference>
<evidence type="ECO:0000256" key="1">
    <source>
        <dbReference type="ARBA" id="ARBA00004651"/>
    </source>
</evidence>
<evidence type="ECO:0000256" key="3">
    <source>
        <dbReference type="ARBA" id="ARBA00022475"/>
    </source>
</evidence>
<evidence type="ECO:0000313" key="10">
    <source>
        <dbReference type="Proteomes" id="UP000052943"/>
    </source>
</evidence>
<feature type="transmembrane region" description="Helical" evidence="7">
    <location>
        <begin position="131"/>
        <end position="154"/>
    </location>
</feature>
<dbReference type="EMBL" id="LNFO01000674">
    <property type="protein sequence ID" value="KUG00456.1"/>
    <property type="molecule type" value="Genomic_DNA"/>
</dbReference>
<accession>A0A0W8DVK7</accession>
<dbReference type="Pfam" id="PF00375">
    <property type="entry name" value="SDF"/>
    <property type="match status" value="1"/>
</dbReference>
<comment type="caution">
    <text evidence="9">The sequence shown here is derived from an EMBL/GenBank/DDBJ whole genome shotgun (WGS) entry which is preliminary data.</text>
</comment>
<dbReference type="PANTHER" id="PTHR42865">
    <property type="entry name" value="PROTON/GLUTAMATE-ASPARTATE SYMPORTER"/>
    <property type="match status" value="1"/>
</dbReference>
<dbReference type="GO" id="GO:0005886">
    <property type="term" value="C:plasma membrane"/>
    <property type="evidence" value="ECO:0007669"/>
    <property type="project" value="UniProtKB-SubCell"/>
</dbReference>
<reference evidence="9 10" key="1">
    <citation type="submission" date="2015-11" db="EMBL/GenBank/DDBJ databases">
        <title>Genomes and virulence difference between two physiological races of Phytophthora nicotianae.</title>
        <authorList>
            <person name="Liu H."/>
            <person name="Ma X."/>
            <person name="Yu H."/>
            <person name="Fang D."/>
            <person name="Li Y."/>
            <person name="Wang X."/>
            <person name="Wang W."/>
            <person name="Dong Y."/>
            <person name="Xiao B."/>
        </authorList>
    </citation>
    <scope>NUCLEOTIDE SEQUENCE [LARGE SCALE GENOMIC DNA]</scope>
    <source>
        <strain evidence="10">race 0</strain>
    </source>
</reference>
<proteinExistence type="inferred from homology"/>
<feature type="region of interest" description="Disordered" evidence="8">
    <location>
        <begin position="1"/>
        <end position="35"/>
    </location>
</feature>
<keyword evidence="3" id="KW-1003">Cell membrane</keyword>
<dbReference type="OrthoDB" id="5877963at2759"/>
<organism evidence="9 10">
    <name type="scientific">Phytophthora nicotianae</name>
    <name type="common">Potato buckeye rot agent</name>
    <name type="synonym">Phytophthora parasitica</name>
    <dbReference type="NCBI Taxonomy" id="4792"/>
    <lineage>
        <taxon>Eukaryota</taxon>
        <taxon>Sar</taxon>
        <taxon>Stramenopiles</taxon>
        <taxon>Oomycota</taxon>
        <taxon>Peronosporomycetes</taxon>
        <taxon>Peronosporales</taxon>
        <taxon>Peronosporaceae</taxon>
        <taxon>Phytophthora</taxon>
    </lineage>
</organism>
<dbReference type="FunFam" id="1.10.3860.10:FF:000021">
    <property type="entry name" value="Amino acid transporter"/>
    <property type="match status" value="1"/>
</dbReference>
<gene>
    <name evidence="9" type="ORF">AM587_10014427</name>
</gene>
<keyword evidence="5 7" id="KW-1133">Transmembrane helix</keyword>
<dbReference type="InterPro" id="IPR036458">
    <property type="entry name" value="Na:dicarbo_symporter_sf"/>
</dbReference>
<dbReference type="Gene3D" id="1.10.3860.10">
    <property type="entry name" value="Sodium:dicarboxylate symporter"/>
    <property type="match status" value="1"/>
</dbReference>
<feature type="transmembrane region" description="Helical" evidence="7">
    <location>
        <begin position="98"/>
        <end position="119"/>
    </location>
</feature>
<evidence type="ECO:0000256" key="5">
    <source>
        <dbReference type="ARBA" id="ARBA00022989"/>
    </source>
</evidence>
<evidence type="ECO:0000256" key="6">
    <source>
        <dbReference type="ARBA" id="ARBA00023136"/>
    </source>
</evidence>
<dbReference type="InterPro" id="IPR001991">
    <property type="entry name" value="Na-dicarboxylate_symporter"/>
</dbReference>
<feature type="transmembrane region" description="Helical" evidence="7">
    <location>
        <begin position="276"/>
        <end position="302"/>
    </location>
</feature>
<evidence type="ECO:0000256" key="4">
    <source>
        <dbReference type="ARBA" id="ARBA00022692"/>
    </source>
</evidence>
<dbReference type="PRINTS" id="PR00173">
    <property type="entry name" value="EDTRNSPORT"/>
</dbReference>
<keyword evidence="2 7" id="KW-0813">Transport</keyword>
<keyword evidence="7" id="KW-0769">Symport</keyword>
<feature type="compositionally biased region" description="Polar residues" evidence="8">
    <location>
        <begin position="10"/>
        <end position="35"/>
    </location>
</feature>